<organism evidence="1 2">
    <name type="scientific">Mycobacterium lentiflavum</name>
    <dbReference type="NCBI Taxonomy" id="141349"/>
    <lineage>
        <taxon>Bacteria</taxon>
        <taxon>Bacillati</taxon>
        <taxon>Actinomycetota</taxon>
        <taxon>Actinomycetes</taxon>
        <taxon>Mycobacteriales</taxon>
        <taxon>Mycobacteriaceae</taxon>
        <taxon>Mycobacterium</taxon>
        <taxon>Mycobacterium simiae complex</taxon>
    </lineage>
</organism>
<protein>
    <submittedName>
        <fullName evidence="1">Uncharacterized protein</fullName>
    </submittedName>
</protein>
<gene>
    <name evidence="1" type="ORF">MJO58_28725</name>
</gene>
<geneLocation type="plasmid" evidence="1 2">
    <name>unnamed1</name>
</geneLocation>
<dbReference type="RefSeq" id="WP_254902471.1">
    <property type="nucleotide sequence ID" value="NZ_CP092424.2"/>
</dbReference>
<evidence type="ECO:0000313" key="2">
    <source>
        <dbReference type="Proteomes" id="UP001055171"/>
    </source>
</evidence>
<keyword evidence="1" id="KW-0614">Plasmid</keyword>
<dbReference type="EMBL" id="CP092424">
    <property type="protein sequence ID" value="UVI52127.1"/>
    <property type="molecule type" value="Genomic_DNA"/>
</dbReference>
<reference evidence="1" key="1">
    <citation type="submission" date="2022-08" db="EMBL/GenBank/DDBJ databases">
        <title>Complete genome sequence of 14 non-tuberculosis mycobacteria type-strains.</title>
        <authorList>
            <person name="Igarashi Y."/>
            <person name="Osugi A."/>
            <person name="Mitarai S."/>
        </authorList>
    </citation>
    <scope>NUCLEOTIDE SEQUENCE</scope>
    <source>
        <strain evidence="1">ATCC 51985</strain>
    </source>
</reference>
<evidence type="ECO:0000313" key="1">
    <source>
        <dbReference type="EMBL" id="UVI52127.1"/>
    </source>
</evidence>
<name>A0ABY5T283_MYCLN</name>
<keyword evidence="2" id="KW-1185">Reference proteome</keyword>
<proteinExistence type="predicted"/>
<sequence>MAHSVDDAQPNLLGNNAIEKAGVTSCRDQPREGCATYRGIDAAE</sequence>
<dbReference type="Proteomes" id="UP001055171">
    <property type="component" value="Plasmid unnamed1"/>
</dbReference>
<accession>A0ABY5T283</accession>